<dbReference type="InterPro" id="IPR012338">
    <property type="entry name" value="Beta-lactam/transpept-like"/>
</dbReference>
<dbReference type="SUPFAM" id="SSF56601">
    <property type="entry name" value="beta-lactamase/transpeptidase-like"/>
    <property type="match status" value="1"/>
</dbReference>
<dbReference type="Proteomes" id="UP000443153">
    <property type="component" value="Unassembled WGS sequence"/>
</dbReference>
<dbReference type="RefSeq" id="WP_154365399.1">
    <property type="nucleotide sequence ID" value="NZ_WKJH01000004.1"/>
</dbReference>
<reference evidence="2 3" key="1">
    <citation type="submission" date="2019-11" db="EMBL/GenBank/DDBJ databases">
        <title>Maribacter lutea sp. nov., a marine bacterium isolated from intertidal sand.</title>
        <authorList>
            <person name="Liu A."/>
        </authorList>
    </citation>
    <scope>NUCLEOTIDE SEQUENCE [LARGE SCALE GENOMIC DNA]</scope>
    <source>
        <strain evidence="2 3">RZ05</strain>
    </source>
</reference>
<name>A0A6I2MJF6_9FLAO</name>
<dbReference type="AlphaFoldDB" id="A0A6I2MJF6"/>
<dbReference type="Gene3D" id="3.40.710.10">
    <property type="entry name" value="DD-peptidase/beta-lactamase superfamily"/>
    <property type="match status" value="1"/>
</dbReference>
<evidence type="ECO:0000259" key="1">
    <source>
        <dbReference type="Pfam" id="PF00144"/>
    </source>
</evidence>
<dbReference type="InterPro" id="IPR001466">
    <property type="entry name" value="Beta-lactam-related"/>
</dbReference>
<dbReference type="PANTHER" id="PTHR43283">
    <property type="entry name" value="BETA-LACTAMASE-RELATED"/>
    <property type="match status" value="1"/>
</dbReference>
<dbReference type="OrthoDB" id="9773047at2"/>
<feature type="domain" description="Beta-lactamase-related" evidence="1">
    <location>
        <begin position="159"/>
        <end position="419"/>
    </location>
</feature>
<dbReference type="PANTHER" id="PTHR43283:SF7">
    <property type="entry name" value="BETA-LACTAMASE-RELATED DOMAIN-CONTAINING PROTEIN"/>
    <property type="match status" value="1"/>
</dbReference>
<keyword evidence="2" id="KW-0378">Hydrolase</keyword>
<organism evidence="2 3">
    <name type="scientific">Maribacter luteus</name>
    <dbReference type="NCBI Taxonomy" id="2594478"/>
    <lineage>
        <taxon>Bacteria</taxon>
        <taxon>Pseudomonadati</taxon>
        <taxon>Bacteroidota</taxon>
        <taxon>Flavobacteriia</taxon>
        <taxon>Flavobacteriales</taxon>
        <taxon>Flavobacteriaceae</taxon>
        <taxon>Maribacter</taxon>
    </lineage>
</organism>
<dbReference type="GO" id="GO:0016787">
    <property type="term" value="F:hydrolase activity"/>
    <property type="evidence" value="ECO:0007669"/>
    <property type="project" value="UniProtKB-KW"/>
</dbReference>
<keyword evidence="3" id="KW-1185">Reference proteome</keyword>
<sequence>MKIVKRLLAIVLLILVVVAWLNYPKLNIISGFAAKSMASNQFVAHRSSESVTMNDHNVPMIKLAKTGTIKDGAVATVFGFMERKAICNDGIGCILVDDDHEMESFDFHPNRDIKKTFLPFPYGDLEPKDTIFENVDYKQLKKAVYGAFGNAEAQKTRTVLVAYKNHIIAEEYIKGFTKETPILGWSMTKSVLATLYGILEYKGELDVQQPAPIPSWQNDERKNITLNHLLRMQSGLAWEEDYTKISDVTRMLFLDEDMTVAQEDKEAIAQPTEIWNYSSGTTNLLSGILRDRFKTQQEYLDFPYTALVDKLGMHSMIIETDMKGNYIGSSYGWATTRDWAKFGLLYLNKGNWNGEQLFDASWVDYITTPTKLSEGTYGAHFWLNAQGNYPDVPIDLYSANGYQGQYVFIIPSKDLVVVRTGLAEYPEFDVNTFLSEVIKAID</sequence>
<evidence type="ECO:0000313" key="3">
    <source>
        <dbReference type="Proteomes" id="UP000443153"/>
    </source>
</evidence>
<protein>
    <submittedName>
        <fullName evidence="2">Serine hydrolase</fullName>
    </submittedName>
</protein>
<dbReference type="InterPro" id="IPR050789">
    <property type="entry name" value="Diverse_Enzym_Activities"/>
</dbReference>
<evidence type="ECO:0000313" key="2">
    <source>
        <dbReference type="EMBL" id="MRX64001.1"/>
    </source>
</evidence>
<dbReference type="Pfam" id="PF00144">
    <property type="entry name" value="Beta-lactamase"/>
    <property type="match status" value="1"/>
</dbReference>
<accession>A0A6I2MJF6</accession>
<proteinExistence type="predicted"/>
<comment type="caution">
    <text evidence="2">The sequence shown here is derived from an EMBL/GenBank/DDBJ whole genome shotgun (WGS) entry which is preliminary data.</text>
</comment>
<gene>
    <name evidence="2" type="ORF">GJ691_07445</name>
</gene>
<dbReference type="EMBL" id="WKJH01000004">
    <property type="protein sequence ID" value="MRX64001.1"/>
    <property type="molecule type" value="Genomic_DNA"/>
</dbReference>